<feature type="region of interest" description="Disordered" evidence="1">
    <location>
        <begin position="319"/>
        <end position="345"/>
    </location>
</feature>
<dbReference type="AlphaFoldDB" id="K5WGY2"/>
<name>K5WGY2_PHACS</name>
<dbReference type="Proteomes" id="UP000008370">
    <property type="component" value="Unassembled WGS sequence"/>
</dbReference>
<feature type="compositionally biased region" description="Low complexity" evidence="1">
    <location>
        <begin position="572"/>
        <end position="582"/>
    </location>
</feature>
<accession>K5WGY2</accession>
<keyword evidence="3" id="KW-1185">Reference proteome</keyword>
<feature type="compositionally biased region" description="Basic and acidic residues" evidence="1">
    <location>
        <begin position="420"/>
        <end position="436"/>
    </location>
</feature>
<evidence type="ECO:0000313" key="3">
    <source>
        <dbReference type="Proteomes" id="UP000008370"/>
    </source>
</evidence>
<feature type="compositionally biased region" description="Basic and acidic residues" evidence="1">
    <location>
        <begin position="621"/>
        <end position="631"/>
    </location>
</feature>
<evidence type="ECO:0000313" key="2">
    <source>
        <dbReference type="EMBL" id="EKM58590.1"/>
    </source>
</evidence>
<dbReference type="OrthoDB" id="2534923at2759"/>
<sequence length="638" mass="69295">MADRTGGAHAPNYVNRERPENYEEDEDIFSEGEDVVSMTARAGGPGHTHEEDEDERLDMQDLALARSLRQRAESVEKVITSMLNQPPKVPPLHPEELLEPPTSPQLHPQTSSRPTEHSLPNGVRLRLALGTVINDVFARRAPSPPSRHIPSAHSSGHLLPPSLPPVLEPLLASLYNIGADPDSQNSPPSLRCPRHLLMGCDICVEAKATNVRTSTEKRRSQSGRAGSASGSSPSDTPLTGGNNVFGLGGGVTGWQDGSGIGSGLTRPGPSGNVLRRPPHPSTRGDGDGPPPPNTRLAELTERFLRLSALVAIELGREATEDRASVDGGGERPNTSSSAQSSVSPLLAPRLLNKPASSGASGDLHANALRPTRAWYFLLAGLLTRSALEGYMTGGWRGTESLEVLLCVGLGLPPKTGALSPRKDKNASGRAEDPFAHFDPDDFPDLEDAVKILFPSLRDINPARGGIPPRRTEGAEQEYEIEMQERLTRFYDVPHSTPDVATHMEDLAWQYPAEAVERAACRFCEAVSRWRGKPELETYRKASWIAANREGRSSMSIDSLVHSNPTSPARPGSSVPDPSLSHLPPLPPYQPPNPQLSHKPTVEDYFSIPPSVLLQSRKRRRSEAERPEDGRPRMYQMFT</sequence>
<evidence type="ECO:0000256" key="1">
    <source>
        <dbReference type="SAM" id="MobiDB-lite"/>
    </source>
</evidence>
<dbReference type="STRING" id="650164.K5WGY2"/>
<protein>
    <submittedName>
        <fullName evidence="2">Uncharacterized protein</fullName>
    </submittedName>
</protein>
<dbReference type="HOGENOM" id="CLU_009892_0_0_1"/>
<organism evidence="2 3">
    <name type="scientific">Phanerochaete carnosa (strain HHB-10118-sp)</name>
    <name type="common">White-rot fungus</name>
    <name type="synonym">Peniophora carnosa</name>
    <dbReference type="NCBI Taxonomy" id="650164"/>
    <lineage>
        <taxon>Eukaryota</taxon>
        <taxon>Fungi</taxon>
        <taxon>Dikarya</taxon>
        <taxon>Basidiomycota</taxon>
        <taxon>Agaricomycotina</taxon>
        <taxon>Agaricomycetes</taxon>
        <taxon>Polyporales</taxon>
        <taxon>Phanerochaetaceae</taxon>
        <taxon>Phanerochaete</taxon>
    </lineage>
</organism>
<feature type="compositionally biased region" description="Gly residues" evidence="1">
    <location>
        <begin position="246"/>
        <end position="262"/>
    </location>
</feature>
<dbReference type="GeneID" id="18915654"/>
<feature type="compositionally biased region" description="Acidic residues" evidence="1">
    <location>
        <begin position="22"/>
        <end position="34"/>
    </location>
</feature>
<feature type="compositionally biased region" description="Pro residues" evidence="1">
    <location>
        <begin position="583"/>
        <end position="593"/>
    </location>
</feature>
<feature type="region of interest" description="Disordered" evidence="1">
    <location>
        <begin position="84"/>
        <end position="121"/>
    </location>
</feature>
<dbReference type="RefSeq" id="XP_007393897.1">
    <property type="nucleotide sequence ID" value="XM_007393835.1"/>
</dbReference>
<dbReference type="EMBL" id="JH930470">
    <property type="protein sequence ID" value="EKM58590.1"/>
    <property type="molecule type" value="Genomic_DNA"/>
</dbReference>
<feature type="compositionally biased region" description="Low complexity" evidence="1">
    <location>
        <begin position="222"/>
        <end position="245"/>
    </location>
</feature>
<feature type="region of interest" description="Disordered" evidence="1">
    <location>
        <begin position="210"/>
        <end position="295"/>
    </location>
</feature>
<gene>
    <name evidence="2" type="ORF">PHACADRAFT_253048</name>
</gene>
<dbReference type="KEGG" id="pco:PHACADRAFT_253048"/>
<feature type="region of interest" description="Disordered" evidence="1">
    <location>
        <begin position="1"/>
        <end position="56"/>
    </location>
</feature>
<dbReference type="InParanoid" id="K5WGY2"/>
<proteinExistence type="predicted"/>
<reference evidence="2 3" key="1">
    <citation type="journal article" date="2012" name="BMC Genomics">
        <title>Comparative genomics of the white-rot fungi, Phanerochaete carnosa and P. chrysosporium, to elucidate the genetic basis of the distinct wood types they colonize.</title>
        <authorList>
            <person name="Suzuki H."/>
            <person name="MacDonald J."/>
            <person name="Syed K."/>
            <person name="Salamov A."/>
            <person name="Hori C."/>
            <person name="Aerts A."/>
            <person name="Henrissat B."/>
            <person name="Wiebenga A."/>
            <person name="vanKuyk P.A."/>
            <person name="Barry K."/>
            <person name="Lindquist E."/>
            <person name="LaButti K."/>
            <person name="Lapidus A."/>
            <person name="Lucas S."/>
            <person name="Coutinho P."/>
            <person name="Gong Y."/>
            <person name="Samejima M."/>
            <person name="Mahadevan R."/>
            <person name="Abou-Zaid M."/>
            <person name="de Vries R.P."/>
            <person name="Igarashi K."/>
            <person name="Yadav J.S."/>
            <person name="Grigoriev I.V."/>
            <person name="Master E.R."/>
        </authorList>
    </citation>
    <scope>NUCLEOTIDE SEQUENCE [LARGE SCALE GENOMIC DNA]</scope>
    <source>
        <strain evidence="2 3">HHB-10118-sp</strain>
    </source>
</reference>
<feature type="region of interest" description="Disordered" evidence="1">
    <location>
        <begin position="556"/>
        <end position="638"/>
    </location>
</feature>
<feature type="region of interest" description="Disordered" evidence="1">
    <location>
        <begin position="417"/>
        <end position="436"/>
    </location>
</feature>
<feature type="compositionally biased region" description="Polar residues" evidence="1">
    <location>
        <begin position="556"/>
        <end position="566"/>
    </location>
</feature>